<accession>A0ABR6ZYM8</accession>
<feature type="compositionally biased region" description="Gly residues" evidence="1">
    <location>
        <begin position="410"/>
        <end position="429"/>
    </location>
</feature>
<dbReference type="RefSeq" id="WP_186950820.1">
    <property type="nucleotide sequence ID" value="NZ_JACOGF010000022.1"/>
</dbReference>
<gene>
    <name evidence="3" type="ORF">H8L32_26215</name>
</gene>
<feature type="region of interest" description="Disordered" evidence="1">
    <location>
        <begin position="549"/>
        <end position="582"/>
    </location>
</feature>
<dbReference type="Proteomes" id="UP000650424">
    <property type="component" value="Unassembled WGS sequence"/>
</dbReference>
<reference evidence="3 4" key="1">
    <citation type="submission" date="2020-08" db="EMBL/GenBank/DDBJ databases">
        <title>Novel species isolated from subtropical streams in China.</title>
        <authorList>
            <person name="Lu H."/>
        </authorList>
    </citation>
    <scope>NUCLEOTIDE SEQUENCE [LARGE SCALE GENOMIC DNA]</scope>
    <source>
        <strain evidence="3 4">CY18W</strain>
    </source>
</reference>
<evidence type="ECO:0000259" key="2">
    <source>
        <dbReference type="Pfam" id="PF14252"/>
    </source>
</evidence>
<protein>
    <submittedName>
        <fullName evidence="3">DUF4347 domain-containing protein</fullName>
    </submittedName>
</protein>
<organism evidence="3 4">
    <name type="scientific">Undibacterium hunanense</name>
    <dbReference type="NCBI Taxonomy" id="2762292"/>
    <lineage>
        <taxon>Bacteria</taxon>
        <taxon>Pseudomonadati</taxon>
        <taxon>Pseudomonadota</taxon>
        <taxon>Betaproteobacteria</taxon>
        <taxon>Burkholderiales</taxon>
        <taxon>Oxalobacteraceae</taxon>
        <taxon>Undibacterium</taxon>
    </lineage>
</organism>
<dbReference type="SMART" id="SM00710">
    <property type="entry name" value="PbH1"/>
    <property type="match status" value="8"/>
</dbReference>
<dbReference type="InterPro" id="IPR025592">
    <property type="entry name" value="DUF4347"/>
</dbReference>
<feature type="region of interest" description="Disordered" evidence="1">
    <location>
        <begin position="406"/>
        <end position="430"/>
    </location>
</feature>
<feature type="region of interest" description="Disordered" evidence="1">
    <location>
        <begin position="1"/>
        <end position="24"/>
    </location>
</feature>
<name>A0ABR6ZYM8_9BURK</name>
<dbReference type="Pfam" id="PF14252">
    <property type="entry name" value="DUF4347"/>
    <property type="match status" value="1"/>
</dbReference>
<comment type="caution">
    <text evidence="3">The sequence shown here is derived from an EMBL/GenBank/DDBJ whole genome shotgun (WGS) entry which is preliminary data.</text>
</comment>
<dbReference type="InterPro" id="IPR006626">
    <property type="entry name" value="PbH1"/>
</dbReference>
<evidence type="ECO:0000256" key="1">
    <source>
        <dbReference type="SAM" id="MobiDB-lite"/>
    </source>
</evidence>
<feature type="compositionally biased region" description="Low complexity" evidence="1">
    <location>
        <begin position="562"/>
        <end position="582"/>
    </location>
</feature>
<feature type="non-terminal residue" evidence="3">
    <location>
        <position position="1712"/>
    </location>
</feature>
<evidence type="ECO:0000313" key="4">
    <source>
        <dbReference type="Proteomes" id="UP000650424"/>
    </source>
</evidence>
<feature type="compositionally biased region" description="Gly residues" evidence="1">
    <location>
        <begin position="551"/>
        <end position="561"/>
    </location>
</feature>
<evidence type="ECO:0000313" key="3">
    <source>
        <dbReference type="EMBL" id="MBC3920986.1"/>
    </source>
</evidence>
<dbReference type="EMBL" id="JACOGF010000022">
    <property type="protein sequence ID" value="MBC3920986.1"/>
    <property type="molecule type" value="Genomic_DNA"/>
</dbReference>
<proteinExistence type="predicted"/>
<sequence length="1712" mass="167008">MYNPLRPQDSQSDHNDTASSMPDIQASTPAVSITPMLATAMPLVPVPTPVTPAISAAAPASAAPQEFLFIDSRVPDLQKFINAAEAGVKVVVLDANHDGLDQMISALHGVQNLQSISVISHGDEGVVLLGNGPLFAGNLDQNQAKLQTIGQSLANGGDFLLYGCDIGRGEQGAAFVNKLAQLTGADVAASSDTTGGANGNWDLEIKTGNIEAPSAIKTTDLSDYTYLLHTTSVNTVAQLKAAITTGNADGLADTITLTGNITFASAADAISINVTDGQTMSIVGGGFTLSGGNFARVLDITTSGAGSSVSIDNLTITNGKVSGVGGSGNTNGTGGAGGDALGAGIKNAGNLTISNSTITTNKAAGGGGGGGSTSGLYSGGGGGAGGFGSGNGAIGGIGAGNQSPGAVSGITGGTGGGQGGRGGSGGSATGGAASTYSGTGYSLGGAGSTATNGTISIGGGGGGTGTNRAGGTGGNAAGGIYNASTGTITITNSSITNNIAAGGGGGGGASPAYASQGNGGTGGAAIGGIWNKGGIVNLDTTTNASLSTGNIGTGGSGGTATGGTNTNGSSGTASSTLSSTNGGTQNTNFIPVAITSATYDASTGVLVVTGTGMTNGGTIDVTKLSLAGQGGSYTLTAATSNPTTSSSTSFTVTLGAVDKLAINGILNNNGTTSATGAITFNLAAAANWDVTAAASADTTGNGVTVSNVTAPTITSATYNYTTNTFVVTGTNLVSVSGANNDITVSTLTITGQGGVTRTLTTTGNVEITGATSFTLTLAGADIAAVRALLDKNGSSSSGGTTYNLAAADDWNSAITGGDISDATNAISVSFAPPIITSATYDASTGVLSVTGANITNGGTIDNSKLTLFGNGGTFYTLTTANVTASSTTAFSVTLSATDKMNVNGLLNKNGTTAVSTATFNLAAGTNWDVTASSPNDLTGNVVTVSNVTAPTITSAAYDASTGTFTVTGTGLVKTQGATNDITINKLTITGEGGVTRTISTTSNVEITNDTTFSFTLAGADIDAVNILFNKNGTNSTGGTTYNLSAADAWDSVITGGNTQDLTNAVTVSNAAVPTITSATYNSSTGVLVVTGTGLTILNGAANDIVANKFTLTGEGGATYTLTDTANVEITSTTSFSLVLSATDKSGVNQIINKNGTSSTGGTTYNVAAAEDWAAGADAAVVIADLTSNGVTATVAAPTVTSATYDATTGNLVVTGTGFTHRSGAANDIIANKFTLTGQGGSTYTLTDTPNVEISSDTSFTLVLSAADKLGLRTLLNNNGTQSVGGTTYNLAAADDWANGADATLNIADLTGNGVTVSNIVPPAITSATYDASTGILSVTGTNLASGDTIDVSKLSLTGQAGSYTLTTANVTATSATAFSVTLNAADKIAINGILNNNGTTAVDTTTFNLAAAASWDTTVTTPADLTGNAITVSNVTAPTITSATYDGTTHVFTVTGTNLVQTIGATNDITISKLTITGEGGATRTLSTTGNVEVTSATSFTFTLAGADIAAVDNLLNKNGTSSAGSSTTYNLAAADDWDSVITGGNIADLTGNGITVSNAAPSILSSTYDAATGILSVSAVNIVAGDTIDVSKLSLTGQAGSYTLTTANVTASSSTAFSVTLNAADKLAINGILNKNGTSAVDTTTFNLAAAASWDATITSSADLTGNAVTVSNVTAPTITSATYDGITHVFTVTGTNLVQTIGATNDITIS</sequence>
<keyword evidence="4" id="KW-1185">Reference proteome</keyword>
<feature type="domain" description="DUF4347" evidence="2">
    <location>
        <begin position="68"/>
        <end position="228"/>
    </location>
</feature>